<gene>
    <name evidence="6" type="ORF">GT747_01360</name>
    <name evidence="7" type="ORF">SAMN05444424_0979</name>
</gene>
<organism evidence="7 8">
    <name type="scientific">Bittarella massiliensis</name>
    <name type="common">ex Durand et al. 2017</name>
    <dbReference type="NCBI Taxonomy" id="1720313"/>
    <lineage>
        <taxon>Bacteria</taxon>
        <taxon>Bacillati</taxon>
        <taxon>Bacillota</taxon>
        <taxon>Clostridia</taxon>
        <taxon>Eubacteriales</taxon>
        <taxon>Oscillospiraceae</taxon>
        <taxon>Bittarella (ex Durand et al. 2017)</taxon>
    </lineage>
</organism>
<evidence type="ECO:0000313" key="7">
    <source>
        <dbReference type="EMBL" id="SHF86824.1"/>
    </source>
</evidence>
<proteinExistence type="predicted"/>
<dbReference type="Proteomes" id="UP000474718">
    <property type="component" value="Unassembled WGS sequence"/>
</dbReference>
<dbReference type="CDD" id="cd11715">
    <property type="entry name" value="THUMP_AdoMetMT"/>
    <property type="match status" value="1"/>
</dbReference>
<dbReference type="Pfam" id="PF01170">
    <property type="entry name" value="UPF0020"/>
    <property type="match status" value="1"/>
</dbReference>
<keyword evidence="9" id="KW-1185">Reference proteome</keyword>
<dbReference type="EMBL" id="WWVX01000001">
    <property type="protein sequence ID" value="MZL68423.1"/>
    <property type="molecule type" value="Genomic_DNA"/>
</dbReference>
<dbReference type="AlphaFoldDB" id="A0AAQ1MCC5"/>
<dbReference type="Gene3D" id="3.30.2130.30">
    <property type="match status" value="1"/>
</dbReference>
<dbReference type="EMBL" id="FQVY01000001">
    <property type="protein sequence ID" value="SHF86824.1"/>
    <property type="molecule type" value="Genomic_DNA"/>
</dbReference>
<evidence type="ECO:0000313" key="9">
    <source>
        <dbReference type="Proteomes" id="UP000474718"/>
    </source>
</evidence>
<dbReference type="Gene3D" id="3.40.50.150">
    <property type="entry name" value="Vaccinia Virus protein VP39"/>
    <property type="match status" value="1"/>
</dbReference>
<evidence type="ECO:0000313" key="8">
    <source>
        <dbReference type="Proteomes" id="UP000184089"/>
    </source>
</evidence>
<sequence>MEYKLVCPCIFGLEKIVGFELRRLGGEEISVENGKVSCRGDALTVARANIGLRCAERVLVEVAAFPARSFEELFQGVLAVDWAAYIPKNGAFPVKGWSLASQLASVPDCQAIVKKAVVEKLKQTHQVFWFEETGERYQIQFSIHKDQVSILLDTSGEGLHKRGYRAHAGEAPIKETLAAGIVDLARIREGDIVYDPLCGSGTLLVEAAMRALNIAPGLRRTFAAERWQTFDQKAFSLARQQALDEADPGGDFEGYGFDIDPQAVELTLQNAKLAGVGEKISARVEDITRHKLQDAGGILLSNPPYGERMLGPAQVKAIHQALGKMHRYNNLKSYIITSAPHFEEQFGKTADRRRKLYNGELKCQLYMYYK</sequence>
<dbReference type="InterPro" id="IPR054170">
    <property type="entry name" value="RlmL_1st"/>
</dbReference>
<keyword evidence="2" id="KW-0808">Transferase</keyword>
<reference evidence="8" key="1">
    <citation type="submission" date="2016-11" db="EMBL/GenBank/DDBJ databases">
        <authorList>
            <person name="Jaros S."/>
            <person name="Januszkiewicz K."/>
            <person name="Wedrychowicz H."/>
        </authorList>
    </citation>
    <scope>NUCLEOTIDE SEQUENCE [LARGE SCALE GENOMIC DNA]</scope>
    <source>
        <strain evidence="8">DSM 4029</strain>
    </source>
</reference>
<feature type="domain" description="RlmL ferredoxin-like" evidence="5">
    <location>
        <begin position="4"/>
        <end position="59"/>
    </location>
</feature>
<dbReference type="InterPro" id="IPR029063">
    <property type="entry name" value="SAM-dependent_MTases_sf"/>
</dbReference>
<protein>
    <submittedName>
        <fullName evidence="6">N-6 DNA methylase</fullName>
    </submittedName>
    <submittedName>
        <fullName evidence="7">N6-adenine-specific DNA methylase</fullName>
    </submittedName>
</protein>
<dbReference type="Pfam" id="PF22020">
    <property type="entry name" value="RlmL_1st"/>
    <property type="match status" value="1"/>
</dbReference>
<dbReference type="PANTHER" id="PTHR47313">
    <property type="entry name" value="RIBOSOMAL RNA LARGE SUBUNIT METHYLTRANSFERASE K/L"/>
    <property type="match status" value="1"/>
</dbReference>
<dbReference type="GO" id="GO:0003723">
    <property type="term" value="F:RNA binding"/>
    <property type="evidence" value="ECO:0007669"/>
    <property type="project" value="InterPro"/>
</dbReference>
<dbReference type="Pfam" id="PF02926">
    <property type="entry name" value="THUMP"/>
    <property type="match status" value="1"/>
</dbReference>
<feature type="domain" description="THUMP" evidence="4">
    <location>
        <begin position="67"/>
        <end position="153"/>
    </location>
</feature>
<evidence type="ECO:0000256" key="2">
    <source>
        <dbReference type="ARBA" id="ARBA00022679"/>
    </source>
</evidence>
<dbReference type="InterPro" id="IPR000241">
    <property type="entry name" value="RlmKL-like_Mtase"/>
</dbReference>
<evidence type="ECO:0000259" key="5">
    <source>
        <dbReference type="Pfam" id="PF22020"/>
    </source>
</evidence>
<evidence type="ECO:0000259" key="4">
    <source>
        <dbReference type="Pfam" id="PF02926"/>
    </source>
</evidence>
<dbReference type="GO" id="GO:0008990">
    <property type="term" value="F:rRNA (guanine-N2-)-methyltransferase activity"/>
    <property type="evidence" value="ECO:0007669"/>
    <property type="project" value="TreeGrafter"/>
</dbReference>
<dbReference type="GO" id="GO:0070043">
    <property type="term" value="F:rRNA (guanine-N7-)-methyltransferase activity"/>
    <property type="evidence" value="ECO:0007669"/>
    <property type="project" value="TreeGrafter"/>
</dbReference>
<keyword evidence="1 7" id="KW-0489">Methyltransferase</keyword>
<dbReference type="SUPFAM" id="SSF53335">
    <property type="entry name" value="S-adenosyl-L-methionine-dependent methyltransferases"/>
    <property type="match status" value="1"/>
</dbReference>
<feature type="domain" description="Ribosomal RNA large subunit methyltransferase K/L-like methyltransferase" evidence="3">
    <location>
        <begin position="162"/>
        <end position="365"/>
    </location>
</feature>
<evidence type="ECO:0000259" key="3">
    <source>
        <dbReference type="Pfam" id="PF01170"/>
    </source>
</evidence>
<dbReference type="PANTHER" id="PTHR47313:SF1">
    <property type="entry name" value="RIBOSOMAL RNA LARGE SUBUNIT METHYLTRANSFERASE K_L"/>
    <property type="match status" value="1"/>
</dbReference>
<accession>A0AAQ1MCC5</accession>
<evidence type="ECO:0000256" key="1">
    <source>
        <dbReference type="ARBA" id="ARBA00022603"/>
    </source>
</evidence>
<reference evidence="6 9" key="3">
    <citation type="journal article" date="2019" name="Nat. Med.">
        <title>A library of human gut bacterial isolates paired with longitudinal multiomics data enables mechanistic microbiome research.</title>
        <authorList>
            <person name="Poyet M."/>
            <person name="Groussin M."/>
            <person name="Gibbons S.M."/>
            <person name="Avila-Pacheco J."/>
            <person name="Jiang X."/>
            <person name="Kearney S.M."/>
            <person name="Perrotta A.R."/>
            <person name="Berdy B."/>
            <person name="Zhao S."/>
            <person name="Lieberman T.D."/>
            <person name="Swanson P.K."/>
            <person name="Smith M."/>
            <person name="Roesemann S."/>
            <person name="Alexander J.E."/>
            <person name="Rich S.A."/>
            <person name="Livny J."/>
            <person name="Vlamakis H."/>
            <person name="Clish C."/>
            <person name="Bullock K."/>
            <person name="Deik A."/>
            <person name="Scott J."/>
            <person name="Pierce K.A."/>
            <person name="Xavier R.J."/>
            <person name="Alm E.J."/>
        </authorList>
    </citation>
    <scope>NUCLEOTIDE SEQUENCE [LARGE SCALE GENOMIC DNA]</scope>
    <source>
        <strain evidence="6 9">BIOML-A2</strain>
    </source>
</reference>
<reference evidence="7" key="2">
    <citation type="submission" date="2016-11" db="EMBL/GenBank/DDBJ databases">
        <authorList>
            <person name="Varghese N."/>
            <person name="Submissions S."/>
        </authorList>
    </citation>
    <scope>NUCLEOTIDE SEQUENCE</scope>
    <source>
        <strain evidence="7">DSM 4029</strain>
    </source>
</reference>
<dbReference type="RefSeq" id="WP_021660893.1">
    <property type="nucleotide sequence ID" value="NZ_FQVY01000001.1"/>
</dbReference>
<dbReference type="Proteomes" id="UP000184089">
    <property type="component" value="Unassembled WGS sequence"/>
</dbReference>
<evidence type="ECO:0000313" key="6">
    <source>
        <dbReference type="EMBL" id="MZL68423.1"/>
    </source>
</evidence>
<comment type="caution">
    <text evidence="7">The sequence shown here is derived from an EMBL/GenBank/DDBJ whole genome shotgun (WGS) entry which is preliminary data.</text>
</comment>
<dbReference type="InterPro" id="IPR004114">
    <property type="entry name" value="THUMP_dom"/>
</dbReference>
<name>A0AAQ1MCC5_9FIRM</name>